<geneLocation type="mitochondrion" evidence="17"/>
<keyword evidence="12 17" id="KW-0496">Mitochondrion</keyword>
<dbReference type="GO" id="GO:0008137">
    <property type="term" value="F:NADH dehydrogenase (ubiquinone) activity"/>
    <property type="evidence" value="ECO:0007669"/>
    <property type="project" value="UniProtKB-EC"/>
</dbReference>
<keyword evidence="6" id="KW-0679">Respiratory chain</keyword>
<dbReference type="PANTHER" id="PTHR11435:SF1">
    <property type="entry name" value="NADH-UBIQUINONE OXIDOREDUCTASE CHAIN 6"/>
    <property type="match status" value="1"/>
</dbReference>
<evidence type="ECO:0000256" key="14">
    <source>
        <dbReference type="ARBA" id="ARBA00031019"/>
    </source>
</evidence>
<organism evidence="17">
    <name type="scientific">Gondwanalimnadia sp. MT-2020</name>
    <dbReference type="NCBI Taxonomy" id="2731355"/>
    <lineage>
        <taxon>Eukaryota</taxon>
        <taxon>Metazoa</taxon>
        <taxon>Ecdysozoa</taxon>
        <taxon>Arthropoda</taxon>
        <taxon>Crustacea</taxon>
        <taxon>Branchiopoda</taxon>
        <taxon>Diplostraca</taxon>
        <taxon>Spinicaudata</taxon>
        <taxon>Limnadiidae</taxon>
        <taxon>Gondwanalimnadia</taxon>
    </lineage>
</organism>
<comment type="similarity">
    <text evidence="2">Belongs to the complex I subunit 6 family.</text>
</comment>
<dbReference type="EMBL" id="MN625703">
    <property type="protein sequence ID" value="QJS52210.1"/>
    <property type="molecule type" value="Genomic_DNA"/>
</dbReference>
<evidence type="ECO:0000256" key="15">
    <source>
        <dbReference type="ARBA" id="ARBA00049551"/>
    </source>
</evidence>
<feature type="transmembrane region" description="Helical" evidence="16">
    <location>
        <begin position="83"/>
        <end position="106"/>
    </location>
</feature>
<reference evidence="17" key="1">
    <citation type="journal article" date="2020" name="Mitochondrial DNA Part B Resour">
        <title>The complete mitogenome of an undescribed clam shrimp of the genus Gondwanalimnadia (Branchiopoda: Spinicaudata), from a temporary wetland in Central District, Botswana.</title>
        <authorList>
            <person name="Tladi M."/>
            <person name="Dalu T."/>
            <person name="Rogers D.C."/>
            <person name="Nyamukondiwa C."/>
            <person name="Emami-Khoyi A."/>
            <person name="Oliver J.C."/>
            <person name="Teske P.R."/>
            <person name="Wasserman R.J."/>
        </authorList>
    </citation>
    <scope>NUCLEOTIDE SEQUENCE</scope>
</reference>
<name>A0A6M4SRZ2_9CRUS</name>
<evidence type="ECO:0000256" key="3">
    <source>
        <dbReference type="ARBA" id="ARBA00012944"/>
    </source>
</evidence>
<keyword evidence="5" id="KW-0813">Transport</keyword>
<evidence type="ECO:0000256" key="13">
    <source>
        <dbReference type="ARBA" id="ARBA00023136"/>
    </source>
</evidence>
<feature type="transmembrane region" description="Helical" evidence="16">
    <location>
        <begin position="126"/>
        <end position="151"/>
    </location>
</feature>
<accession>A0A6M4SRZ2</accession>
<evidence type="ECO:0000256" key="7">
    <source>
        <dbReference type="ARBA" id="ARBA00022692"/>
    </source>
</evidence>
<evidence type="ECO:0000256" key="10">
    <source>
        <dbReference type="ARBA" id="ARBA00022989"/>
    </source>
</evidence>
<comment type="subcellular location">
    <subcellularLocation>
        <location evidence="1">Mitochondrion membrane</location>
        <topology evidence="1">Multi-pass membrane protein</topology>
    </subcellularLocation>
</comment>
<evidence type="ECO:0000256" key="5">
    <source>
        <dbReference type="ARBA" id="ARBA00022448"/>
    </source>
</evidence>
<dbReference type="EC" id="7.1.1.2" evidence="3"/>
<gene>
    <name evidence="17" type="primary">ND6</name>
</gene>
<keyword evidence="8" id="KW-1278">Translocase</keyword>
<dbReference type="GO" id="GO:0031966">
    <property type="term" value="C:mitochondrial membrane"/>
    <property type="evidence" value="ECO:0007669"/>
    <property type="project" value="UniProtKB-SubCell"/>
</dbReference>
<evidence type="ECO:0000256" key="1">
    <source>
        <dbReference type="ARBA" id="ARBA00004225"/>
    </source>
</evidence>
<protein>
    <recommendedName>
        <fullName evidence="4">NADH-ubiquinone oxidoreductase chain 6</fullName>
        <ecNumber evidence="3">7.1.1.2</ecNumber>
    </recommendedName>
    <alternativeName>
        <fullName evidence="14">NADH dehydrogenase subunit 6</fullName>
    </alternativeName>
</protein>
<keyword evidence="7 16" id="KW-0812">Transmembrane</keyword>
<evidence type="ECO:0000256" key="16">
    <source>
        <dbReference type="SAM" id="Phobius"/>
    </source>
</evidence>
<evidence type="ECO:0000313" key="17">
    <source>
        <dbReference type="EMBL" id="QJS52210.1"/>
    </source>
</evidence>
<keyword evidence="10 16" id="KW-1133">Transmembrane helix</keyword>
<evidence type="ECO:0000256" key="9">
    <source>
        <dbReference type="ARBA" id="ARBA00022982"/>
    </source>
</evidence>
<evidence type="ECO:0000256" key="11">
    <source>
        <dbReference type="ARBA" id="ARBA00023027"/>
    </source>
</evidence>
<evidence type="ECO:0000256" key="8">
    <source>
        <dbReference type="ARBA" id="ARBA00022967"/>
    </source>
</evidence>
<dbReference type="InterPro" id="IPR050269">
    <property type="entry name" value="ComplexI_Subunit6"/>
</dbReference>
<keyword evidence="9" id="KW-0249">Electron transport</keyword>
<sequence length="164" mass="18744">MLLSFCLSLFLTLIVVFIFLNHPLALALNLFFQTLCITVLSTSLLTDPWFSYILFLVFLGGLLVIFAYVSTFAANEKFALSSFSFMCCLVFSLVTFYFCFYGNYLSWKITYLFNFIEDLYSLTTSLVLYSVNIGVLCFLVGYLLLALLIVVRLNRMSDGPLRSF</sequence>
<keyword evidence="13 16" id="KW-0472">Membrane</keyword>
<proteinExistence type="inferred from homology"/>
<dbReference type="AlphaFoldDB" id="A0A6M4SRZ2"/>
<evidence type="ECO:0000256" key="2">
    <source>
        <dbReference type="ARBA" id="ARBA00005698"/>
    </source>
</evidence>
<comment type="catalytic activity">
    <reaction evidence="15">
        <text>a ubiquinone + NADH + 5 H(+)(in) = a ubiquinol + NAD(+) + 4 H(+)(out)</text>
        <dbReference type="Rhea" id="RHEA:29091"/>
        <dbReference type="Rhea" id="RHEA-COMP:9565"/>
        <dbReference type="Rhea" id="RHEA-COMP:9566"/>
        <dbReference type="ChEBI" id="CHEBI:15378"/>
        <dbReference type="ChEBI" id="CHEBI:16389"/>
        <dbReference type="ChEBI" id="CHEBI:17976"/>
        <dbReference type="ChEBI" id="CHEBI:57540"/>
        <dbReference type="ChEBI" id="CHEBI:57945"/>
        <dbReference type="EC" id="7.1.1.2"/>
    </reaction>
</comment>
<keyword evidence="11" id="KW-0520">NAD</keyword>
<feature type="transmembrane region" description="Helical" evidence="16">
    <location>
        <begin position="51"/>
        <end position="71"/>
    </location>
</feature>
<evidence type="ECO:0000256" key="12">
    <source>
        <dbReference type="ARBA" id="ARBA00023128"/>
    </source>
</evidence>
<evidence type="ECO:0000256" key="4">
    <source>
        <dbReference type="ARBA" id="ARBA00021095"/>
    </source>
</evidence>
<dbReference type="PANTHER" id="PTHR11435">
    <property type="entry name" value="NADH UBIQUINONE OXIDOREDUCTASE SUBUNIT ND6"/>
    <property type="match status" value="1"/>
</dbReference>
<evidence type="ECO:0000256" key="6">
    <source>
        <dbReference type="ARBA" id="ARBA00022660"/>
    </source>
</evidence>